<sequence length="153" mass="16843">MSKLDHRIPPPVVALACAALAWGLTRLAPALALHLPHRLGIALGVAGAGLALEIWALLHFRRARTTISPLSPHKASAIVRAGPYRFTRNPMYLGMAIQLVAFCLWLANPLALIAVAVFVACITRFQIQPEERAIAAKFGESYARYRSQVRRWL</sequence>
<dbReference type="Gene3D" id="1.20.120.1630">
    <property type="match status" value="1"/>
</dbReference>
<keyword evidence="3 5" id="KW-1133">Transmembrane helix</keyword>
<keyword evidence="6" id="KW-0489">Methyltransferase</keyword>
<evidence type="ECO:0000256" key="1">
    <source>
        <dbReference type="ARBA" id="ARBA00004127"/>
    </source>
</evidence>
<reference evidence="6 7" key="1">
    <citation type="journal article" date="2016" name="Antonie Van Leeuwenhoek">
        <title>Denitratimonas tolerans gen. nov., sp. nov., a denitrifying bacterium isolated from a bioreactor for tannery wastewater treatment.</title>
        <authorList>
            <person name="Han S.I."/>
            <person name="Kim J.O."/>
            <person name="Lee Y.R."/>
            <person name="Ekpeghere K.I."/>
            <person name="Koh S.C."/>
            <person name="Whang K.S."/>
        </authorList>
    </citation>
    <scope>NUCLEOTIDE SEQUENCE [LARGE SCALE GENOMIC DNA]</scope>
    <source>
        <strain evidence="6 7">KACC 17565</strain>
    </source>
</reference>
<evidence type="ECO:0000256" key="4">
    <source>
        <dbReference type="ARBA" id="ARBA00023136"/>
    </source>
</evidence>
<dbReference type="GO" id="GO:0032259">
    <property type="term" value="P:methylation"/>
    <property type="evidence" value="ECO:0007669"/>
    <property type="project" value="UniProtKB-KW"/>
</dbReference>
<dbReference type="Pfam" id="PF04191">
    <property type="entry name" value="PEMT"/>
    <property type="match status" value="1"/>
</dbReference>
<dbReference type="EC" id="2.1.1.100" evidence="6"/>
<dbReference type="Proteomes" id="UP001364472">
    <property type="component" value="Unassembled WGS sequence"/>
</dbReference>
<accession>A0AAW9R2T2</accession>
<evidence type="ECO:0000256" key="3">
    <source>
        <dbReference type="ARBA" id="ARBA00022989"/>
    </source>
</evidence>
<keyword evidence="7" id="KW-1185">Reference proteome</keyword>
<dbReference type="RefSeq" id="WP_337335780.1">
    <property type="nucleotide sequence ID" value="NZ_JBBDHC010000015.1"/>
</dbReference>
<dbReference type="InterPro" id="IPR007318">
    <property type="entry name" value="Phopholipid_MeTrfase"/>
</dbReference>
<dbReference type="EC" id="2.1.1.334" evidence="6"/>
<evidence type="ECO:0000313" key="6">
    <source>
        <dbReference type="EMBL" id="MEJ1250075.1"/>
    </source>
</evidence>
<evidence type="ECO:0000256" key="5">
    <source>
        <dbReference type="SAM" id="Phobius"/>
    </source>
</evidence>
<name>A0AAW9R2T2_9GAMM</name>
<protein>
    <submittedName>
        <fullName evidence="6">Isoprenylcysteine carboxylmethyltransferase family protein</fullName>
        <ecNumber evidence="6">2.1.1.100</ecNumber>
        <ecNumber evidence="6">2.1.1.334</ecNumber>
    </submittedName>
</protein>
<evidence type="ECO:0000313" key="7">
    <source>
        <dbReference type="Proteomes" id="UP001364472"/>
    </source>
</evidence>
<dbReference type="GO" id="GO:0004671">
    <property type="term" value="F:protein C-terminal S-isoprenylcysteine carboxyl O-methyltransferase activity"/>
    <property type="evidence" value="ECO:0007669"/>
    <property type="project" value="UniProtKB-EC"/>
</dbReference>
<comment type="caution">
    <text evidence="6">The sequence shown here is derived from an EMBL/GenBank/DDBJ whole genome shotgun (WGS) entry which is preliminary data.</text>
</comment>
<keyword evidence="4 5" id="KW-0472">Membrane</keyword>
<proteinExistence type="predicted"/>
<gene>
    <name evidence="6" type="ORF">WB794_10380</name>
</gene>
<dbReference type="GO" id="GO:0012505">
    <property type="term" value="C:endomembrane system"/>
    <property type="evidence" value="ECO:0007669"/>
    <property type="project" value="UniProtKB-SubCell"/>
</dbReference>
<dbReference type="PANTHER" id="PTHR12714:SF24">
    <property type="entry name" value="SLR1182 PROTEIN"/>
    <property type="match status" value="1"/>
</dbReference>
<evidence type="ECO:0000256" key="2">
    <source>
        <dbReference type="ARBA" id="ARBA00022692"/>
    </source>
</evidence>
<feature type="transmembrane region" description="Helical" evidence="5">
    <location>
        <begin position="92"/>
        <end position="119"/>
    </location>
</feature>
<feature type="transmembrane region" description="Helical" evidence="5">
    <location>
        <begin position="42"/>
        <end position="60"/>
    </location>
</feature>
<comment type="subcellular location">
    <subcellularLocation>
        <location evidence="1">Endomembrane system</location>
        <topology evidence="1">Multi-pass membrane protein</topology>
    </subcellularLocation>
</comment>
<keyword evidence="2 5" id="KW-0812">Transmembrane</keyword>
<dbReference type="EMBL" id="JBBDHC010000015">
    <property type="protein sequence ID" value="MEJ1250075.1"/>
    <property type="molecule type" value="Genomic_DNA"/>
</dbReference>
<dbReference type="AlphaFoldDB" id="A0AAW9R2T2"/>
<keyword evidence="6" id="KW-0808">Transferase</keyword>
<dbReference type="PANTHER" id="PTHR12714">
    <property type="entry name" value="PROTEIN-S ISOPRENYLCYSTEINE O-METHYLTRANSFERASE"/>
    <property type="match status" value="1"/>
</dbReference>
<organism evidence="6 7">
    <name type="scientific">Denitratimonas tolerans</name>
    <dbReference type="NCBI Taxonomy" id="1338420"/>
    <lineage>
        <taxon>Bacteria</taxon>
        <taxon>Pseudomonadati</taxon>
        <taxon>Pseudomonadota</taxon>
        <taxon>Gammaproteobacteria</taxon>
        <taxon>Lysobacterales</taxon>
        <taxon>Lysobacteraceae</taxon>
        <taxon>Denitratimonas</taxon>
    </lineage>
</organism>